<proteinExistence type="predicted"/>
<organism evidence="1 2">
    <name type="scientific">Geomonas limicola</name>
    <dbReference type="NCBI Taxonomy" id="2740186"/>
    <lineage>
        <taxon>Bacteria</taxon>
        <taxon>Pseudomonadati</taxon>
        <taxon>Thermodesulfobacteriota</taxon>
        <taxon>Desulfuromonadia</taxon>
        <taxon>Geobacterales</taxon>
        <taxon>Geobacteraceae</taxon>
        <taxon>Geomonas</taxon>
    </lineage>
</organism>
<evidence type="ECO:0000313" key="1">
    <source>
        <dbReference type="EMBL" id="GFO70037.1"/>
    </source>
</evidence>
<dbReference type="RefSeq" id="WP_183362628.1">
    <property type="nucleotide sequence ID" value="NZ_BLXZ01000008.1"/>
</dbReference>
<dbReference type="EMBL" id="BLXZ01000008">
    <property type="protein sequence ID" value="GFO70037.1"/>
    <property type="molecule type" value="Genomic_DNA"/>
</dbReference>
<reference evidence="2" key="1">
    <citation type="submission" date="2020-06" db="EMBL/GenBank/DDBJ databases">
        <title>Draft genomic sequecing of Geomonas sp. Red745.</title>
        <authorList>
            <person name="Itoh H."/>
            <person name="Xu Z.X."/>
            <person name="Ushijima N."/>
            <person name="Masuda Y."/>
            <person name="Shiratori Y."/>
            <person name="Senoo K."/>
        </authorList>
    </citation>
    <scope>NUCLEOTIDE SEQUENCE [LARGE SCALE GENOMIC DNA]</scope>
    <source>
        <strain evidence="2">Red745</strain>
    </source>
</reference>
<protein>
    <submittedName>
        <fullName evidence="1">Uncharacterized protein</fullName>
    </submittedName>
</protein>
<dbReference type="AlphaFoldDB" id="A0A6V8NE27"/>
<comment type="caution">
    <text evidence="1">The sequence shown here is derived from an EMBL/GenBank/DDBJ whole genome shotgun (WGS) entry which is preliminary data.</text>
</comment>
<keyword evidence="2" id="KW-1185">Reference proteome</keyword>
<dbReference type="InterPro" id="IPR046905">
    <property type="entry name" value="ABC-3C_MC1"/>
</dbReference>
<accession>A0A6V8NE27</accession>
<evidence type="ECO:0000313" key="2">
    <source>
        <dbReference type="Proteomes" id="UP000587586"/>
    </source>
</evidence>
<name>A0A6V8NE27_9BACT</name>
<gene>
    <name evidence="1" type="ORF">GMLC_36160</name>
</gene>
<dbReference type="Pfam" id="PF20289">
    <property type="entry name" value="MComp1"/>
    <property type="match status" value="1"/>
</dbReference>
<sequence>MIALDLLLKIFSQNKCKVVEFTLNNFRGFFASTEGESEYYMVLDKEYLESEEIKYLISEGVGALAKKIKTFETYTPCADKNTVLIICMDASVSLLAEGARIEEDAFTFKKNVLRYSKASVFQLNEALAGDYTKSNLSSHLFNPDRFDDMKSKVEPDEYKLLLDVFIKVPMLTLDGNKIKKIKNLSEKVRNRLSKLNLGILLDETLNTHWDSVEGFDDISKLCLLIDEV</sequence>
<dbReference type="Proteomes" id="UP000587586">
    <property type="component" value="Unassembled WGS sequence"/>
</dbReference>